<feature type="signal peptide" evidence="2">
    <location>
        <begin position="1"/>
        <end position="23"/>
    </location>
</feature>
<reference evidence="4" key="1">
    <citation type="journal article" date="2015" name="Proc. Natl. Acad. Sci. U.S.A.">
        <title>Genome sequence of the Asian Tiger mosquito, Aedes albopictus, reveals insights into its biology, genetics, and evolution.</title>
        <authorList>
            <person name="Chen X.G."/>
            <person name="Jiang X."/>
            <person name="Gu J."/>
            <person name="Xu M."/>
            <person name="Wu Y."/>
            <person name="Deng Y."/>
            <person name="Zhang C."/>
            <person name="Bonizzoni M."/>
            <person name="Dermauw W."/>
            <person name="Vontas J."/>
            <person name="Armbruster P."/>
            <person name="Huang X."/>
            <person name="Yang Y."/>
            <person name="Zhang H."/>
            <person name="He W."/>
            <person name="Peng H."/>
            <person name="Liu Y."/>
            <person name="Wu K."/>
            <person name="Chen J."/>
            <person name="Lirakis M."/>
            <person name="Topalis P."/>
            <person name="Van Leeuwen T."/>
            <person name="Hall A.B."/>
            <person name="Jiang X."/>
            <person name="Thorpe C."/>
            <person name="Mueller R.L."/>
            <person name="Sun C."/>
            <person name="Waterhouse R.M."/>
            <person name="Yan G."/>
            <person name="Tu Z.J."/>
            <person name="Fang X."/>
            <person name="James A.A."/>
        </authorList>
    </citation>
    <scope>NUCLEOTIDE SEQUENCE [LARGE SCALE GENOMIC DNA]</scope>
    <source>
        <strain evidence="4">Foshan</strain>
    </source>
</reference>
<dbReference type="RefSeq" id="XP_019556337.2">
    <property type="nucleotide sequence ID" value="XM_019700792.3"/>
</dbReference>
<proteinExistence type="predicted"/>
<dbReference type="PANTHER" id="PTHR21398">
    <property type="entry name" value="AGAP007094-PA"/>
    <property type="match status" value="1"/>
</dbReference>
<feature type="region of interest" description="Disordered" evidence="1">
    <location>
        <begin position="140"/>
        <end position="159"/>
    </location>
</feature>
<sequence>MSTHLRFRTSITFLLTLFTVANSVSDQGRYYAPWLIFPPTAPTRHQLISGIGIPLGTPESIVSGWVLKAQYFLPTSVNDLRPVYLEGWNDSRKSIAKRDTLAVVTPLQGYGASQNDEVPKEDDDLFDDSDDEYWSTLDEEQHVRETTRQSSTANEDLSTIPAGYDTNLSRWTTYKALEQIGAVYGAGGRECVLRSICEAASAVFTHTGGIFAELLHIVFTPSTTTESMSDNSDGEYYRAEQLGRDGAPCHLVFHECGISLLDIFTGVHDSETNALTVAHDKLMKRSV</sequence>
<dbReference type="Proteomes" id="UP000069940">
    <property type="component" value="Unassembled WGS sequence"/>
</dbReference>
<evidence type="ECO:0000313" key="3">
    <source>
        <dbReference type="EnsemblMetazoa" id="AALFPA23_023501.P34961"/>
    </source>
</evidence>
<reference evidence="3" key="2">
    <citation type="submission" date="2025-05" db="UniProtKB">
        <authorList>
            <consortium name="EnsemblMetazoa"/>
        </authorList>
    </citation>
    <scope>IDENTIFICATION</scope>
    <source>
        <strain evidence="3">Foshan</strain>
    </source>
</reference>
<name>A0ABM2A166_AEDAL</name>
<dbReference type="SMART" id="SM00718">
    <property type="entry name" value="DM4_12"/>
    <property type="match status" value="1"/>
</dbReference>
<dbReference type="Pfam" id="PF07841">
    <property type="entry name" value="DM4_12"/>
    <property type="match status" value="1"/>
</dbReference>
<evidence type="ECO:0000256" key="1">
    <source>
        <dbReference type="SAM" id="MobiDB-lite"/>
    </source>
</evidence>
<evidence type="ECO:0008006" key="5">
    <source>
        <dbReference type="Google" id="ProtNLM"/>
    </source>
</evidence>
<dbReference type="GeneID" id="109425546"/>
<dbReference type="InterPro" id="IPR006631">
    <property type="entry name" value="DM4_12"/>
</dbReference>
<keyword evidence="2" id="KW-0732">Signal</keyword>
<organism evidence="3 4">
    <name type="scientific">Aedes albopictus</name>
    <name type="common">Asian tiger mosquito</name>
    <name type="synonym">Stegomyia albopicta</name>
    <dbReference type="NCBI Taxonomy" id="7160"/>
    <lineage>
        <taxon>Eukaryota</taxon>
        <taxon>Metazoa</taxon>
        <taxon>Ecdysozoa</taxon>
        <taxon>Arthropoda</taxon>
        <taxon>Hexapoda</taxon>
        <taxon>Insecta</taxon>
        <taxon>Pterygota</taxon>
        <taxon>Neoptera</taxon>
        <taxon>Endopterygota</taxon>
        <taxon>Diptera</taxon>
        <taxon>Nematocera</taxon>
        <taxon>Culicoidea</taxon>
        <taxon>Culicidae</taxon>
        <taxon>Culicinae</taxon>
        <taxon>Aedini</taxon>
        <taxon>Aedes</taxon>
        <taxon>Stegomyia</taxon>
    </lineage>
</organism>
<keyword evidence="4" id="KW-1185">Reference proteome</keyword>
<evidence type="ECO:0000256" key="2">
    <source>
        <dbReference type="SAM" id="SignalP"/>
    </source>
</evidence>
<dbReference type="PANTHER" id="PTHR21398:SF21">
    <property type="entry name" value="AGAP004005-PA"/>
    <property type="match status" value="1"/>
</dbReference>
<dbReference type="EnsemblMetazoa" id="AALFPA23_023501.R34961">
    <property type="protein sequence ID" value="AALFPA23_023501.P34961"/>
    <property type="gene ID" value="AALFPA23_023501"/>
</dbReference>
<feature type="chain" id="PRO_5046294863" description="Secreted protein" evidence="2">
    <location>
        <begin position="24"/>
        <end position="287"/>
    </location>
</feature>
<accession>A0ABM2A166</accession>
<feature type="compositionally biased region" description="Polar residues" evidence="1">
    <location>
        <begin position="148"/>
        <end position="157"/>
    </location>
</feature>
<evidence type="ECO:0000313" key="4">
    <source>
        <dbReference type="Proteomes" id="UP000069940"/>
    </source>
</evidence>
<protein>
    <recommendedName>
        <fullName evidence="5">Secreted protein</fullName>
    </recommendedName>
</protein>